<feature type="non-terminal residue" evidence="4">
    <location>
        <position position="243"/>
    </location>
</feature>
<dbReference type="InterPro" id="IPR002173">
    <property type="entry name" value="Carboh/pur_kinase_PfkB_CS"/>
</dbReference>
<dbReference type="InterPro" id="IPR011611">
    <property type="entry name" value="PfkB_dom"/>
</dbReference>
<dbReference type="GO" id="GO:0006796">
    <property type="term" value="P:phosphate-containing compound metabolic process"/>
    <property type="evidence" value="ECO:0007669"/>
    <property type="project" value="UniProtKB-ARBA"/>
</dbReference>
<evidence type="ECO:0000259" key="3">
    <source>
        <dbReference type="Pfam" id="PF00294"/>
    </source>
</evidence>
<dbReference type="Proteomes" id="UP001174909">
    <property type="component" value="Unassembled WGS sequence"/>
</dbReference>
<keyword evidence="5" id="KW-1185">Reference proteome</keyword>
<evidence type="ECO:0000256" key="1">
    <source>
        <dbReference type="ARBA" id="ARBA00022679"/>
    </source>
</evidence>
<sequence>MCMYICVCVYVEEEEKRKEGHVFIQDGGERSIMMAPAATSLITAEAVRVNFEPAIQQRASMVTTEISQVPLSGVLELLKAAKRAGVLSVLDLDIPPSVAEEEAELGTVEEVVECVKMADILKPGKEAAEELVSLMAGPHRSSGESGTVAEELVRLCGSKLVAMTNGGKDSVLANGSQVVEVAPPPVSEVVDTTGAGDAFLGGLIVGILEITDLAYPEITALYTLRLLTVGITREGGLPGDREG</sequence>
<proteinExistence type="predicted"/>
<dbReference type="PANTHER" id="PTHR10584:SF166">
    <property type="entry name" value="RIBOKINASE"/>
    <property type="match status" value="1"/>
</dbReference>
<dbReference type="PANTHER" id="PTHR10584">
    <property type="entry name" value="SUGAR KINASE"/>
    <property type="match status" value="1"/>
</dbReference>
<name>A0AA35TL70_GEOBA</name>
<dbReference type="Pfam" id="PF00294">
    <property type="entry name" value="PfkB"/>
    <property type="match status" value="1"/>
</dbReference>
<dbReference type="AlphaFoldDB" id="A0AA35TL70"/>
<protein>
    <submittedName>
        <fullName evidence="4">Fructokinase</fullName>
    </submittedName>
</protein>
<keyword evidence="1" id="KW-0808">Transferase</keyword>
<dbReference type="PROSITE" id="PS00584">
    <property type="entry name" value="PFKB_KINASES_2"/>
    <property type="match status" value="1"/>
</dbReference>
<dbReference type="SUPFAM" id="SSF53613">
    <property type="entry name" value="Ribokinase-like"/>
    <property type="match status" value="1"/>
</dbReference>
<organism evidence="4 5">
    <name type="scientific">Geodia barretti</name>
    <name type="common">Barrett's horny sponge</name>
    <dbReference type="NCBI Taxonomy" id="519541"/>
    <lineage>
        <taxon>Eukaryota</taxon>
        <taxon>Metazoa</taxon>
        <taxon>Porifera</taxon>
        <taxon>Demospongiae</taxon>
        <taxon>Heteroscleromorpha</taxon>
        <taxon>Tetractinellida</taxon>
        <taxon>Astrophorina</taxon>
        <taxon>Geodiidae</taxon>
        <taxon>Geodia</taxon>
    </lineage>
</organism>
<evidence type="ECO:0000313" key="5">
    <source>
        <dbReference type="Proteomes" id="UP001174909"/>
    </source>
</evidence>
<accession>A0AA35TL70</accession>
<evidence type="ECO:0000256" key="2">
    <source>
        <dbReference type="ARBA" id="ARBA00022777"/>
    </source>
</evidence>
<dbReference type="InterPro" id="IPR029056">
    <property type="entry name" value="Ribokinase-like"/>
</dbReference>
<dbReference type="GO" id="GO:0016301">
    <property type="term" value="F:kinase activity"/>
    <property type="evidence" value="ECO:0007669"/>
    <property type="project" value="UniProtKB-KW"/>
</dbReference>
<gene>
    <name evidence="4" type="ORF">GBAR_LOCUS27332</name>
</gene>
<dbReference type="EMBL" id="CASHTH010003806">
    <property type="protein sequence ID" value="CAI8049636.1"/>
    <property type="molecule type" value="Genomic_DNA"/>
</dbReference>
<evidence type="ECO:0000313" key="4">
    <source>
        <dbReference type="EMBL" id="CAI8049636.1"/>
    </source>
</evidence>
<reference evidence="4" key="1">
    <citation type="submission" date="2023-03" db="EMBL/GenBank/DDBJ databases">
        <authorList>
            <person name="Steffen K."/>
            <person name="Cardenas P."/>
        </authorList>
    </citation>
    <scope>NUCLEOTIDE SEQUENCE</scope>
</reference>
<keyword evidence="2" id="KW-0418">Kinase</keyword>
<dbReference type="Gene3D" id="3.40.1190.20">
    <property type="match status" value="1"/>
</dbReference>
<feature type="domain" description="Carbohydrate kinase PfkB" evidence="3">
    <location>
        <begin position="12"/>
        <end position="213"/>
    </location>
</feature>
<comment type="caution">
    <text evidence="4">The sequence shown here is derived from an EMBL/GenBank/DDBJ whole genome shotgun (WGS) entry which is preliminary data.</text>
</comment>